<dbReference type="AlphaFoldDB" id="A0A1Y2LNG5"/>
<accession>A0A1Y2LNG5</accession>
<reference evidence="2 3" key="1">
    <citation type="journal article" date="2017" name="Genome Announc.">
        <title>Genome sequence of the saprophytic ascomycete Epicoccum nigrum ICMP 19927 strain isolated from New Zealand.</title>
        <authorList>
            <person name="Fokin M."/>
            <person name="Fleetwood D."/>
            <person name="Weir B.S."/>
            <person name="Villas-Boas S.G."/>
        </authorList>
    </citation>
    <scope>NUCLEOTIDE SEQUENCE [LARGE SCALE GENOMIC DNA]</scope>
    <source>
        <strain evidence="2 3">ICMP 19927</strain>
    </source>
</reference>
<feature type="region of interest" description="Disordered" evidence="1">
    <location>
        <begin position="232"/>
        <end position="271"/>
    </location>
</feature>
<name>A0A1Y2LNG5_EPING</name>
<evidence type="ECO:0000256" key="1">
    <source>
        <dbReference type="SAM" id="MobiDB-lite"/>
    </source>
</evidence>
<dbReference type="Proteomes" id="UP000193240">
    <property type="component" value="Unassembled WGS sequence"/>
</dbReference>
<evidence type="ECO:0000313" key="2">
    <source>
        <dbReference type="EMBL" id="OSS45345.1"/>
    </source>
</evidence>
<keyword evidence="3" id="KW-1185">Reference proteome</keyword>
<organism evidence="2 3">
    <name type="scientific">Epicoccum nigrum</name>
    <name type="common">Soil fungus</name>
    <name type="synonym">Epicoccum purpurascens</name>
    <dbReference type="NCBI Taxonomy" id="105696"/>
    <lineage>
        <taxon>Eukaryota</taxon>
        <taxon>Fungi</taxon>
        <taxon>Dikarya</taxon>
        <taxon>Ascomycota</taxon>
        <taxon>Pezizomycotina</taxon>
        <taxon>Dothideomycetes</taxon>
        <taxon>Pleosporomycetidae</taxon>
        <taxon>Pleosporales</taxon>
        <taxon>Pleosporineae</taxon>
        <taxon>Didymellaceae</taxon>
        <taxon>Epicoccum</taxon>
    </lineage>
</organism>
<sequence>MMYHDNLSSKMFEPLPFRFLDLPKELRFMVYEHLAISTKQYLLTPLEDNYGFQVSVLPQKDTGVSQTRPPALTITLHTLPVQIFSTCSLVYSEALPFLSRKLDVIRETVPRVIVDPECLDTSPTQDLFRKLLAKLDGHPFFTSQKRELCTLHPTTQEEIALTSKPTPLTHQEQEKTDAVKDERYSEEIQLWLEQTTHLLLSQRPAPCPFAGFMGTRVYPTVRLALDVRRCKTRSSPRSNEVAHSPHGSLPRTQNVGENGREAAVSPSLPSPPVYATTDPVIRRSVSRSVASRLSMLYSGLVQYTRGLRYVRSGAIVLGQDESSERRMGREREGEVWKRVALDFGIVRVSERGE</sequence>
<evidence type="ECO:0000313" key="3">
    <source>
        <dbReference type="Proteomes" id="UP000193240"/>
    </source>
</evidence>
<gene>
    <name evidence="2" type="ORF">B5807_10394</name>
</gene>
<evidence type="ECO:0008006" key="4">
    <source>
        <dbReference type="Google" id="ProtNLM"/>
    </source>
</evidence>
<protein>
    <recommendedName>
        <fullName evidence="4">F-box domain-containing protein</fullName>
    </recommendedName>
</protein>
<proteinExistence type="predicted"/>
<dbReference type="InParanoid" id="A0A1Y2LNG5"/>
<dbReference type="EMBL" id="KZ107854">
    <property type="protein sequence ID" value="OSS45345.1"/>
    <property type="molecule type" value="Genomic_DNA"/>
</dbReference>